<evidence type="ECO:0000256" key="1">
    <source>
        <dbReference type="ARBA" id="ARBA00022737"/>
    </source>
</evidence>
<evidence type="ECO:0000313" key="5">
    <source>
        <dbReference type="Proteomes" id="UP001500359"/>
    </source>
</evidence>
<keyword evidence="1" id="KW-0677">Repeat</keyword>
<evidence type="ECO:0000313" key="4">
    <source>
        <dbReference type="EMBL" id="GAA0857697.1"/>
    </source>
</evidence>
<protein>
    <submittedName>
        <fullName evidence="4">2OG-Fe(II) oxygenase</fullName>
    </submittedName>
</protein>
<dbReference type="Pfam" id="PF13759">
    <property type="entry name" value="2OG-FeII_Oxy_5"/>
    <property type="match status" value="1"/>
</dbReference>
<accession>A0ABN1LLV6</accession>
<dbReference type="Gene3D" id="1.25.40.10">
    <property type="entry name" value="Tetratricopeptide repeat domain"/>
    <property type="match status" value="2"/>
</dbReference>
<dbReference type="PROSITE" id="PS50005">
    <property type="entry name" value="TPR"/>
    <property type="match status" value="2"/>
</dbReference>
<dbReference type="Pfam" id="PF14559">
    <property type="entry name" value="TPR_19"/>
    <property type="match status" value="1"/>
</dbReference>
<dbReference type="Gene3D" id="2.60.120.620">
    <property type="entry name" value="q2cbj1_9rhob like domain"/>
    <property type="match status" value="1"/>
</dbReference>
<keyword evidence="2 3" id="KW-0802">TPR repeat</keyword>
<dbReference type="InterPro" id="IPR011990">
    <property type="entry name" value="TPR-like_helical_dom_sf"/>
</dbReference>
<organism evidence="4 5">
    <name type="scientific">Aliiglaciecola litoralis</name>
    <dbReference type="NCBI Taxonomy" id="582857"/>
    <lineage>
        <taxon>Bacteria</taxon>
        <taxon>Pseudomonadati</taxon>
        <taxon>Pseudomonadota</taxon>
        <taxon>Gammaproteobacteria</taxon>
        <taxon>Alteromonadales</taxon>
        <taxon>Alteromonadaceae</taxon>
        <taxon>Aliiglaciecola</taxon>
    </lineage>
</organism>
<dbReference type="InterPro" id="IPR019734">
    <property type="entry name" value="TPR_rpt"/>
</dbReference>
<proteinExistence type="predicted"/>
<keyword evidence="5" id="KW-1185">Reference proteome</keyword>
<feature type="repeat" description="TPR" evidence="3">
    <location>
        <begin position="137"/>
        <end position="170"/>
    </location>
</feature>
<reference evidence="4 5" key="1">
    <citation type="journal article" date="2019" name="Int. J. Syst. Evol. Microbiol.">
        <title>The Global Catalogue of Microorganisms (GCM) 10K type strain sequencing project: providing services to taxonomists for standard genome sequencing and annotation.</title>
        <authorList>
            <consortium name="The Broad Institute Genomics Platform"/>
            <consortium name="The Broad Institute Genome Sequencing Center for Infectious Disease"/>
            <person name="Wu L."/>
            <person name="Ma J."/>
        </authorList>
    </citation>
    <scope>NUCLEOTIDE SEQUENCE [LARGE SCALE GENOMIC DNA]</scope>
    <source>
        <strain evidence="4 5">JCM 15896</strain>
    </source>
</reference>
<feature type="repeat" description="TPR" evidence="3">
    <location>
        <begin position="35"/>
        <end position="68"/>
    </location>
</feature>
<dbReference type="SUPFAM" id="SSF48452">
    <property type="entry name" value="TPR-like"/>
    <property type="match status" value="2"/>
</dbReference>
<gene>
    <name evidence="4" type="ORF">GCM10009114_24450</name>
</gene>
<dbReference type="InterPro" id="IPR051685">
    <property type="entry name" value="Ycf3/AcsC/BcsC/TPR_MFPF"/>
</dbReference>
<evidence type="ECO:0000256" key="3">
    <source>
        <dbReference type="PROSITE-ProRule" id="PRU00339"/>
    </source>
</evidence>
<dbReference type="RefSeq" id="WP_343860371.1">
    <property type="nucleotide sequence ID" value="NZ_BAAAFD010000007.1"/>
</dbReference>
<dbReference type="Proteomes" id="UP001500359">
    <property type="component" value="Unassembled WGS sequence"/>
</dbReference>
<comment type="caution">
    <text evidence="4">The sequence shown here is derived from an EMBL/GenBank/DDBJ whole genome shotgun (WGS) entry which is preliminary data.</text>
</comment>
<sequence>MSFVLQQALQLHQAGQLEKAKSLYQKVLRGDPKNVNALQLLGSLYASEHQLDKAIALMQQAISIKPEQPQVLLNLAICLKRNNAFDQVLDACLKAIQYQPDNQQAHILLIGTLTEQGRYEDALACCEEALLKVTSSLKVLAKRASILANMERFEEAISQYQDLINRQPNNMDVIHDMAVVYRMQGKPEQALEKYYYLQKQHLKSYILSHNIANAHADLGQLEQAIFYYREALSQKADYVDAHVNLNELLWEIADTDAFLRSYVETIPLYPHNMKLKYAYANTLLRTSNYQICIDLLTAVPDSLRGSANYYDCLARAHKGLGNLKKCLALYQQATQQKDITKDQQLQYAQCLLEANEIQQATVLLETLTKNHGQDQFAWALLGVAWRLAKSTEEQQLNDYENLVKVYDIDIPDGFDSRTQFCAVLNQYLQELHTSENQPLDQTLTGGTQTRGNLFNNAHPLIVQLKKQLESCVVDYIQQTQSHDFLYDYETDEPFEFSGSWSVKLKSQGFHTPHVHPMGWISSAFYVDLPHTINDHDQQGWFCLGTPNLNTSPKLTSQKSIQPKVGRLVLFRSYMWHSTKPFESEQARTTVAFDVKMRRPPKLKIK</sequence>
<dbReference type="EMBL" id="BAAAFD010000007">
    <property type="protein sequence ID" value="GAA0857697.1"/>
    <property type="molecule type" value="Genomic_DNA"/>
</dbReference>
<dbReference type="InterPro" id="IPR012668">
    <property type="entry name" value="CHP02466"/>
</dbReference>
<name>A0ABN1LLV6_9ALTE</name>
<dbReference type="SMART" id="SM00028">
    <property type="entry name" value="TPR"/>
    <property type="match status" value="8"/>
</dbReference>
<dbReference type="PANTHER" id="PTHR44943:SF8">
    <property type="entry name" value="TPR REPEAT-CONTAINING PROTEIN MJ0263"/>
    <property type="match status" value="1"/>
</dbReference>
<dbReference type="Pfam" id="PF04733">
    <property type="entry name" value="Coatomer_E"/>
    <property type="match status" value="1"/>
</dbReference>
<dbReference type="PANTHER" id="PTHR44943">
    <property type="entry name" value="CELLULOSE SYNTHASE OPERON PROTEIN C"/>
    <property type="match status" value="1"/>
</dbReference>
<evidence type="ECO:0000256" key="2">
    <source>
        <dbReference type="ARBA" id="ARBA00022803"/>
    </source>
</evidence>